<keyword evidence="8" id="KW-0576">Peroxisome</keyword>
<dbReference type="EMBL" id="GGLE01006465">
    <property type="protein sequence ID" value="MBY10591.1"/>
    <property type="molecule type" value="Transcribed_RNA"/>
</dbReference>
<accession>A0A2R5LM62</accession>
<feature type="transmembrane region" description="Helical" evidence="11">
    <location>
        <begin position="211"/>
        <end position="234"/>
    </location>
</feature>
<evidence type="ECO:0000256" key="11">
    <source>
        <dbReference type="SAM" id="Phobius"/>
    </source>
</evidence>
<evidence type="ECO:0000256" key="6">
    <source>
        <dbReference type="ARBA" id="ARBA00022989"/>
    </source>
</evidence>
<keyword evidence="7 9" id="KW-0472">Membrane</keyword>
<dbReference type="Gene3D" id="1.50.40.10">
    <property type="entry name" value="Mitochondrial carrier domain"/>
    <property type="match status" value="1"/>
</dbReference>
<dbReference type="RefSeq" id="XP_064482695.1">
    <property type="nucleotide sequence ID" value="XM_064626625.1"/>
</dbReference>
<keyword evidence="6 11" id="KW-1133">Transmembrane helix</keyword>
<dbReference type="Pfam" id="PF00153">
    <property type="entry name" value="Mito_carr"/>
    <property type="match status" value="3"/>
</dbReference>
<feature type="transmembrane region" description="Helical" evidence="11">
    <location>
        <begin position="112"/>
        <end position="132"/>
    </location>
</feature>
<dbReference type="GO" id="GO:0080122">
    <property type="term" value="F:AMP transmembrane transporter activity"/>
    <property type="evidence" value="ECO:0007669"/>
    <property type="project" value="TreeGrafter"/>
</dbReference>
<dbReference type="KEGG" id="oti:135395405"/>
<feature type="transmembrane region" description="Helical" evidence="11">
    <location>
        <begin position="16"/>
        <end position="36"/>
    </location>
</feature>
<sequence>MSKPVRWDNLFTYDTLVHAIAGAAGSTFAMTVFFPLDTVRSRLQVEEHRECKNTVALLEELIKEEGISTVYRGLGPVLTSLWCSNFVYFYSFHGLRAVFTRDASQHSSLRDLFLGSVAGIINVLLTTPLWVVNTRIKMQGVKLTAADREKLRRHPKYQGIFHGLVEIAKTEGPQALWASTLPSMMLVSNPAIQFMMYEALKRRAARLNVNVNSLLIFAFGATSKVVSSCITYPLQVVQSKLRYGASAEFQTKSLIGMFMHILRNQGVPGLYRGLEAKLFQTVLTAALMLVAYEKIVKFVFHILRRSKVA</sequence>
<feature type="transmembrane region" description="Helical" evidence="11">
    <location>
        <begin position="73"/>
        <end position="92"/>
    </location>
</feature>
<evidence type="ECO:0000256" key="5">
    <source>
        <dbReference type="ARBA" id="ARBA00022737"/>
    </source>
</evidence>
<evidence type="ECO:0000256" key="8">
    <source>
        <dbReference type="ARBA" id="ARBA00023140"/>
    </source>
</evidence>
<evidence type="ECO:0000256" key="10">
    <source>
        <dbReference type="RuleBase" id="RU000488"/>
    </source>
</evidence>
<protein>
    <submittedName>
        <fullName evidence="12">Putative mitochondrial carrier protein</fullName>
    </submittedName>
</protein>
<reference evidence="12" key="1">
    <citation type="submission" date="2018-03" db="EMBL/GenBank/DDBJ databases">
        <title>The relapsing fever spirochete Borrelia turicatae persists in the highly oxidative environment of its soft-bodied tick vector.</title>
        <authorList>
            <person name="Bourret T.J."/>
            <person name="Boyle W.K."/>
            <person name="Valenzuela J.G."/>
            <person name="Oliveira F."/>
            <person name="Lopez J.E."/>
        </authorList>
    </citation>
    <scope>NUCLEOTIDE SEQUENCE</scope>
    <source>
        <strain evidence="12">Kansas strain/isolate</strain>
        <tissue evidence="12">Salivary glands</tissue>
    </source>
</reference>
<dbReference type="InterPro" id="IPR023395">
    <property type="entry name" value="MCP_dom_sf"/>
</dbReference>
<keyword evidence="5" id="KW-0677">Repeat</keyword>
<feature type="repeat" description="Solcar" evidence="9">
    <location>
        <begin position="211"/>
        <end position="298"/>
    </location>
</feature>
<name>A0A2R5LM62_9ACAR</name>
<dbReference type="GO" id="GO:0051724">
    <property type="term" value="F:NAD transmembrane transporter activity"/>
    <property type="evidence" value="ECO:0007669"/>
    <property type="project" value="TreeGrafter"/>
</dbReference>
<evidence type="ECO:0000256" key="2">
    <source>
        <dbReference type="ARBA" id="ARBA00006375"/>
    </source>
</evidence>
<dbReference type="FunFam" id="1.50.40.10:FF:000129">
    <property type="entry name" value="Peroxisomal membrane protein"/>
    <property type="match status" value="1"/>
</dbReference>
<comment type="similarity">
    <text evidence="2 10">Belongs to the mitochondrial carrier (TC 2.A.29) family.</text>
</comment>
<keyword evidence="3 10" id="KW-0813">Transport</keyword>
<feature type="repeat" description="Solcar" evidence="9">
    <location>
        <begin position="13"/>
        <end position="98"/>
    </location>
</feature>
<dbReference type="PANTHER" id="PTHR45939:SF5">
    <property type="entry name" value="PEROXISOMAL MEMBRANE PROTEIN PMP34"/>
    <property type="match status" value="1"/>
</dbReference>
<evidence type="ECO:0000256" key="7">
    <source>
        <dbReference type="ARBA" id="ARBA00023136"/>
    </source>
</evidence>
<evidence type="ECO:0000256" key="1">
    <source>
        <dbReference type="ARBA" id="ARBA00004585"/>
    </source>
</evidence>
<dbReference type="GO" id="GO:0005778">
    <property type="term" value="C:peroxisomal membrane"/>
    <property type="evidence" value="ECO:0007669"/>
    <property type="project" value="UniProtKB-SubCell"/>
</dbReference>
<keyword evidence="4 9" id="KW-0812">Transmembrane</keyword>
<evidence type="ECO:0000313" key="12">
    <source>
        <dbReference type="EMBL" id="MBY10591.1"/>
    </source>
</evidence>
<evidence type="ECO:0000256" key="3">
    <source>
        <dbReference type="ARBA" id="ARBA00022448"/>
    </source>
</evidence>
<dbReference type="SUPFAM" id="SSF103506">
    <property type="entry name" value="Mitochondrial carrier"/>
    <property type="match status" value="1"/>
</dbReference>
<dbReference type="GO" id="GO:0015230">
    <property type="term" value="F:FAD transmembrane transporter activity"/>
    <property type="evidence" value="ECO:0007669"/>
    <property type="project" value="TreeGrafter"/>
</dbReference>
<feature type="repeat" description="Solcar" evidence="9">
    <location>
        <begin position="106"/>
        <end position="203"/>
    </location>
</feature>
<proteinExistence type="inferred from homology"/>
<dbReference type="PROSITE" id="PS50920">
    <property type="entry name" value="SOLCAR"/>
    <property type="match status" value="3"/>
</dbReference>
<dbReference type="GeneID" id="135395405"/>
<dbReference type="GO" id="GO:0015228">
    <property type="term" value="F:coenzyme A transmembrane transporter activity"/>
    <property type="evidence" value="ECO:0007669"/>
    <property type="project" value="TreeGrafter"/>
</dbReference>
<dbReference type="GO" id="GO:0044610">
    <property type="term" value="F:FMN transmembrane transporter activity"/>
    <property type="evidence" value="ECO:0007669"/>
    <property type="project" value="TreeGrafter"/>
</dbReference>
<dbReference type="PANTHER" id="PTHR45939">
    <property type="entry name" value="PEROXISOMAL MEMBRANE PROTEIN PMP34-RELATED"/>
    <property type="match status" value="1"/>
</dbReference>
<dbReference type="GO" id="GO:0005347">
    <property type="term" value="F:ATP transmembrane transporter activity"/>
    <property type="evidence" value="ECO:0007669"/>
    <property type="project" value="TreeGrafter"/>
</dbReference>
<dbReference type="InterPro" id="IPR018108">
    <property type="entry name" value="MCP_transmembrane"/>
</dbReference>
<evidence type="ECO:0000256" key="4">
    <source>
        <dbReference type="ARBA" id="ARBA00022692"/>
    </source>
</evidence>
<feature type="transmembrane region" description="Helical" evidence="11">
    <location>
        <begin position="278"/>
        <end position="300"/>
    </location>
</feature>
<organism evidence="12">
    <name type="scientific">Ornithodoros turicata</name>
    <dbReference type="NCBI Taxonomy" id="34597"/>
    <lineage>
        <taxon>Eukaryota</taxon>
        <taxon>Metazoa</taxon>
        <taxon>Ecdysozoa</taxon>
        <taxon>Arthropoda</taxon>
        <taxon>Chelicerata</taxon>
        <taxon>Arachnida</taxon>
        <taxon>Acari</taxon>
        <taxon>Parasitiformes</taxon>
        <taxon>Ixodida</taxon>
        <taxon>Ixodoidea</taxon>
        <taxon>Argasidae</taxon>
        <taxon>Ornithodorinae</taxon>
        <taxon>Ornithodoros</taxon>
    </lineage>
</organism>
<dbReference type="CTD" id="38532"/>
<dbReference type="AlphaFoldDB" id="A0A2R5LM62"/>
<comment type="subcellular location">
    <subcellularLocation>
        <location evidence="1">Peroxisome membrane</location>
        <topology evidence="1">Multi-pass membrane protein</topology>
    </subcellularLocation>
</comment>
<dbReference type="GO" id="GO:0015217">
    <property type="term" value="F:ADP transmembrane transporter activity"/>
    <property type="evidence" value="ECO:0007669"/>
    <property type="project" value="TreeGrafter"/>
</dbReference>
<evidence type="ECO:0000256" key="9">
    <source>
        <dbReference type="PROSITE-ProRule" id="PRU00282"/>
    </source>
</evidence>
<dbReference type="InterPro" id="IPR052217">
    <property type="entry name" value="Mito/Peroxisomal_Carrier"/>
</dbReference>